<dbReference type="EMBL" id="NBSK02000007">
    <property type="protein sequence ID" value="KAJ0197926.1"/>
    <property type="molecule type" value="Genomic_DNA"/>
</dbReference>
<dbReference type="GO" id="GO:0009505">
    <property type="term" value="C:plant-type cell wall"/>
    <property type="evidence" value="ECO:0000318"/>
    <property type="project" value="GO_Central"/>
</dbReference>
<dbReference type="InterPro" id="IPR035513">
    <property type="entry name" value="Invertase/methylesterase_inhib"/>
</dbReference>
<evidence type="ECO:0000259" key="4">
    <source>
        <dbReference type="SMART" id="SM00856"/>
    </source>
</evidence>
<name>A0A9R1V1S0_LACSA</name>
<dbReference type="AlphaFoldDB" id="A0A9R1V1S0"/>
<feature type="chain" id="PRO_5040347602" description="Pectinesterase inhibitor domain-containing protein" evidence="3">
    <location>
        <begin position="28"/>
        <end position="225"/>
    </location>
</feature>
<dbReference type="NCBIfam" id="TIGR01614">
    <property type="entry name" value="PME_inhib"/>
    <property type="match status" value="1"/>
</dbReference>
<gene>
    <name evidence="5" type="ORF">LSAT_V11C700357420</name>
</gene>
<keyword evidence="6" id="KW-1185">Reference proteome</keyword>
<organism evidence="5 6">
    <name type="scientific">Lactuca sativa</name>
    <name type="common">Garden lettuce</name>
    <dbReference type="NCBI Taxonomy" id="4236"/>
    <lineage>
        <taxon>Eukaryota</taxon>
        <taxon>Viridiplantae</taxon>
        <taxon>Streptophyta</taxon>
        <taxon>Embryophyta</taxon>
        <taxon>Tracheophyta</taxon>
        <taxon>Spermatophyta</taxon>
        <taxon>Magnoliopsida</taxon>
        <taxon>eudicotyledons</taxon>
        <taxon>Gunneridae</taxon>
        <taxon>Pentapetalae</taxon>
        <taxon>asterids</taxon>
        <taxon>campanulids</taxon>
        <taxon>Asterales</taxon>
        <taxon>Asteraceae</taxon>
        <taxon>Cichorioideae</taxon>
        <taxon>Cichorieae</taxon>
        <taxon>Lactucinae</taxon>
        <taxon>Lactuca</taxon>
    </lineage>
</organism>
<dbReference type="GO" id="GO:0004857">
    <property type="term" value="F:enzyme inhibitor activity"/>
    <property type="evidence" value="ECO:0000318"/>
    <property type="project" value="GO_Central"/>
</dbReference>
<dbReference type="PANTHER" id="PTHR31080:SF299">
    <property type="entry name" value="PECTINESTERASE INHIBITOR DOMAIN-CONTAINING PROTEIN"/>
    <property type="match status" value="1"/>
</dbReference>
<comment type="caution">
    <text evidence="5">The sequence shown here is derived from an EMBL/GenBank/DDBJ whole genome shotgun (WGS) entry which is preliminary data.</text>
</comment>
<feature type="region of interest" description="Disordered" evidence="2">
    <location>
        <begin position="32"/>
        <end position="88"/>
    </location>
</feature>
<accession>A0A9R1V1S0</accession>
<dbReference type="PROSITE" id="PS51257">
    <property type="entry name" value="PROKAR_LIPOPROTEIN"/>
    <property type="match status" value="1"/>
</dbReference>
<evidence type="ECO:0000313" key="5">
    <source>
        <dbReference type="EMBL" id="KAJ0197926.1"/>
    </source>
</evidence>
<reference evidence="5 6" key="1">
    <citation type="journal article" date="2017" name="Nat. Commun.">
        <title>Genome assembly with in vitro proximity ligation data and whole-genome triplication in lettuce.</title>
        <authorList>
            <person name="Reyes-Chin-Wo S."/>
            <person name="Wang Z."/>
            <person name="Yang X."/>
            <person name="Kozik A."/>
            <person name="Arikit S."/>
            <person name="Song C."/>
            <person name="Xia L."/>
            <person name="Froenicke L."/>
            <person name="Lavelle D.O."/>
            <person name="Truco M.J."/>
            <person name="Xia R."/>
            <person name="Zhu S."/>
            <person name="Xu C."/>
            <person name="Xu H."/>
            <person name="Xu X."/>
            <person name="Cox K."/>
            <person name="Korf I."/>
            <person name="Meyers B.C."/>
            <person name="Michelmore R.W."/>
        </authorList>
    </citation>
    <scope>NUCLEOTIDE SEQUENCE [LARGE SCALE GENOMIC DNA]</scope>
    <source>
        <strain evidence="6">cv. Salinas</strain>
        <tissue evidence="5">Seedlings</tissue>
    </source>
</reference>
<feature type="compositionally biased region" description="Pro residues" evidence="2">
    <location>
        <begin position="36"/>
        <end position="66"/>
    </location>
</feature>
<dbReference type="SUPFAM" id="SSF101148">
    <property type="entry name" value="Plant invertase/pectin methylesterase inhibitor"/>
    <property type="match status" value="1"/>
</dbReference>
<evidence type="ECO:0000313" key="6">
    <source>
        <dbReference type="Proteomes" id="UP000235145"/>
    </source>
</evidence>
<dbReference type="Pfam" id="PF04043">
    <property type="entry name" value="PMEI"/>
    <property type="match status" value="1"/>
</dbReference>
<dbReference type="GO" id="GO:0009827">
    <property type="term" value="P:plant-type cell wall modification"/>
    <property type="evidence" value="ECO:0000318"/>
    <property type="project" value="GO_Central"/>
</dbReference>
<sequence>MVLIRQTLILIFIFAPFFFFFISCVEAASASALAPTPTPTPSPTPTPTPTPSPSPSPSSTPTPTPTPSSSISEPPSPGPSPEGSTSLKLGLSDIGIQNKALKASQIEGSKLARKQLQAIEQRIDEFKAILTKRLADPKTSGKTQQCLAQCEDNFEDAIDSVKMSIESINKQDLPKANVDVSAISTDVDTCNDCFKEMIGEDKQIKTFDNWIRGVTGDCLENLQKH</sequence>
<evidence type="ECO:0000256" key="2">
    <source>
        <dbReference type="SAM" id="MobiDB-lite"/>
    </source>
</evidence>
<evidence type="ECO:0000256" key="1">
    <source>
        <dbReference type="ARBA" id="ARBA00022729"/>
    </source>
</evidence>
<dbReference type="Proteomes" id="UP000235145">
    <property type="component" value="Unassembled WGS sequence"/>
</dbReference>
<dbReference type="PANTHER" id="PTHR31080">
    <property type="entry name" value="PECTINESTERASE INHIBITOR-LIKE"/>
    <property type="match status" value="1"/>
</dbReference>
<feature type="domain" description="Pectinesterase inhibitor" evidence="4">
    <location>
        <begin position="50"/>
        <end position="214"/>
    </location>
</feature>
<dbReference type="InterPro" id="IPR051955">
    <property type="entry name" value="PME_Inhibitor"/>
</dbReference>
<evidence type="ECO:0000256" key="3">
    <source>
        <dbReference type="SAM" id="SignalP"/>
    </source>
</evidence>
<dbReference type="CDD" id="cd15800">
    <property type="entry name" value="PMEI-like_2"/>
    <property type="match status" value="1"/>
</dbReference>
<proteinExistence type="predicted"/>
<dbReference type="SMART" id="SM00856">
    <property type="entry name" value="PMEI"/>
    <property type="match status" value="1"/>
</dbReference>
<dbReference type="Gene3D" id="1.20.140.40">
    <property type="entry name" value="Invertase/pectin methylesterase inhibitor family protein"/>
    <property type="match status" value="1"/>
</dbReference>
<keyword evidence="1 3" id="KW-0732">Signal</keyword>
<feature type="signal peptide" evidence="3">
    <location>
        <begin position="1"/>
        <end position="27"/>
    </location>
</feature>
<protein>
    <recommendedName>
        <fullName evidence="4">Pectinesterase inhibitor domain-containing protein</fullName>
    </recommendedName>
</protein>
<dbReference type="InterPro" id="IPR006501">
    <property type="entry name" value="Pectinesterase_inhib_dom"/>
</dbReference>